<keyword evidence="2" id="KW-1185">Reference proteome</keyword>
<dbReference type="AlphaFoldDB" id="A0A919UT08"/>
<evidence type="ECO:0000313" key="1">
    <source>
        <dbReference type="EMBL" id="GIH29807.1"/>
    </source>
</evidence>
<reference evidence="1" key="1">
    <citation type="submission" date="2021-01" db="EMBL/GenBank/DDBJ databases">
        <title>Whole genome shotgun sequence of Acrocarpospora phusangensis NBRC 108782.</title>
        <authorList>
            <person name="Komaki H."/>
            <person name="Tamura T."/>
        </authorList>
    </citation>
    <scope>NUCLEOTIDE SEQUENCE</scope>
    <source>
        <strain evidence="1">NBRC 108782</strain>
    </source>
</reference>
<dbReference type="Proteomes" id="UP000640052">
    <property type="component" value="Unassembled WGS sequence"/>
</dbReference>
<gene>
    <name evidence="1" type="ORF">Aph01nite_81170</name>
</gene>
<comment type="caution">
    <text evidence="1">The sequence shown here is derived from an EMBL/GenBank/DDBJ whole genome shotgun (WGS) entry which is preliminary data.</text>
</comment>
<evidence type="ECO:0000313" key="2">
    <source>
        <dbReference type="Proteomes" id="UP000640052"/>
    </source>
</evidence>
<proteinExistence type="predicted"/>
<dbReference type="EMBL" id="BOOA01000172">
    <property type="protein sequence ID" value="GIH29807.1"/>
    <property type="molecule type" value="Genomic_DNA"/>
</dbReference>
<accession>A0A919UT08</accession>
<sequence length="79" mass="8397">MLMIKRSGRHRHGPIVERPALVMMGGRPVSGLIVHADNGQDAVLLVTSLRDADDLVSAVVAMRAELKVAIDANRTGQAA</sequence>
<organism evidence="1 2">
    <name type="scientific">Acrocarpospora phusangensis</name>
    <dbReference type="NCBI Taxonomy" id="1070424"/>
    <lineage>
        <taxon>Bacteria</taxon>
        <taxon>Bacillati</taxon>
        <taxon>Actinomycetota</taxon>
        <taxon>Actinomycetes</taxon>
        <taxon>Streptosporangiales</taxon>
        <taxon>Streptosporangiaceae</taxon>
        <taxon>Acrocarpospora</taxon>
    </lineage>
</organism>
<name>A0A919UT08_9ACTN</name>
<protein>
    <submittedName>
        <fullName evidence="1">Uncharacterized protein</fullName>
    </submittedName>
</protein>